<dbReference type="GO" id="GO:0005506">
    <property type="term" value="F:iron ion binding"/>
    <property type="evidence" value="ECO:0007669"/>
    <property type="project" value="InterPro"/>
</dbReference>
<evidence type="ECO:0000256" key="1">
    <source>
        <dbReference type="ARBA" id="ARBA00010617"/>
    </source>
</evidence>
<evidence type="ECO:0000313" key="7">
    <source>
        <dbReference type="EMBL" id="KAF2091592.1"/>
    </source>
</evidence>
<name>A0A9P4I3S0_9PEZI</name>
<dbReference type="Gene3D" id="1.10.630.10">
    <property type="entry name" value="Cytochrome P450"/>
    <property type="match status" value="1"/>
</dbReference>
<evidence type="ECO:0000256" key="4">
    <source>
        <dbReference type="ARBA" id="ARBA00023004"/>
    </source>
</evidence>
<dbReference type="EMBL" id="ML978711">
    <property type="protein sequence ID" value="KAF2091592.1"/>
    <property type="molecule type" value="Genomic_DNA"/>
</dbReference>
<keyword evidence="6" id="KW-0503">Monooxygenase</keyword>
<dbReference type="InterPro" id="IPR002401">
    <property type="entry name" value="Cyt_P450_E_grp-I"/>
</dbReference>
<dbReference type="Proteomes" id="UP000799776">
    <property type="component" value="Unassembled WGS sequence"/>
</dbReference>
<evidence type="ECO:0000256" key="2">
    <source>
        <dbReference type="ARBA" id="ARBA00022723"/>
    </source>
</evidence>
<evidence type="ECO:0000313" key="8">
    <source>
        <dbReference type="Proteomes" id="UP000799776"/>
    </source>
</evidence>
<keyword evidence="3 6" id="KW-0560">Oxidoreductase</keyword>
<dbReference type="InterPro" id="IPR017972">
    <property type="entry name" value="Cyt_P450_CS"/>
</dbReference>
<dbReference type="PROSITE" id="PS00086">
    <property type="entry name" value="CYTOCHROME_P450"/>
    <property type="match status" value="1"/>
</dbReference>
<feature type="binding site" description="axial binding residue" evidence="5">
    <location>
        <position position="450"/>
    </location>
    <ligand>
        <name>heme</name>
        <dbReference type="ChEBI" id="CHEBI:30413"/>
    </ligand>
    <ligandPart>
        <name>Fe</name>
        <dbReference type="ChEBI" id="CHEBI:18248"/>
    </ligandPart>
</feature>
<dbReference type="AlphaFoldDB" id="A0A9P4I3S0"/>
<dbReference type="InterPro" id="IPR001128">
    <property type="entry name" value="Cyt_P450"/>
</dbReference>
<dbReference type="GO" id="GO:0016705">
    <property type="term" value="F:oxidoreductase activity, acting on paired donors, with incorporation or reduction of molecular oxygen"/>
    <property type="evidence" value="ECO:0007669"/>
    <property type="project" value="InterPro"/>
</dbReference>
<protein>
    <submittedName>
        <fullName evidence="7">Cytochrome P450</fullName>
    </submittedName>
</protein>
<keyword evidence="5 6" id="KW-0349">Heme</keyword>
<evidence type="ECO:0000256" key="6">
    <source>
        <dbReference type="RuleBase" id="RU000461"/>
    </source>
</evidence>
<dbReference type="InterPro" id="IPR036396">
    <property type="entry name" value="Cyt_P450_sf"/>
</dbReference>
<dbReference type="PANTHER" id="PTHR46300">
    <property type="entry name" value="P450, PUTATIVE (EUROFUNG)-RELATED-RELATED"/>
    <property type="match status" value="1"/>
</dbReference>
<dbReference type="GO" id="GO:0020037">
    <property type="term" value="F:heme binding"/>
    <property type="evidence" value="ECO:0007669"/>
    <property type="project" value="InterPro"/>
</dbReference>
<accession>A0A9P4I3S0</accession>
<comment type="caution">
    <text evidence="7">The sequence shown here is derived from an EMBL/GenBank/DDBJ whole genome shotgun (WGS) entry which is preliminary data.</text>
</comment>
<keyword evidence="8" id="KW-1185">Reference proteome</keyword>
<dbReference type="SUPFAM" id="SSF48264">
    <property type="entry name" value="Cytochrome P450"/>
    <property type="match status" value="1"/>
</dbReference>
<gene>
    <name evidence="7" type="ORF">K490DRAFT_61025</name>
</gene>
<keyword evidence="4 5" id="KW-0408">Iron</keyword>
<evidence type="ECO:0000256" key="3">
    <source>
        <dbReference type="ARBA" id="ARBA00023002"/>
    </source>
</evidence>
<sequence>MKPDSMELRLSNDLPTLQTFAIVFIATLVLVLLREARKESFPKISGLPEVPGQLPFVGHLHALGGRQPKNDSTVFAEWGEQLHADIFQCRIGDQRTVIVNTFAKMRDLWINRANAILDRPYQPGFVDKLGVDITGSSMTDQIRRCRQAAMRALGKPMWPKYYHLLEPSSSGLVSRLYTQGLNGGKAIDAYPYLRHIVFDLTLSITYGARFGEVNDEFMITFLRSINAISAIRNSTKSYRQWIPLLRLWPERTSETVAAERVRQKHLDVLYGGYKQRVANGEEVDCIVRSLGDDKLSEEEIHGTCVSLLQAAPDTVASGMYQCIAWLSSPAGQDTQTKAYNAILEAYAGDRDRAWQMAFREEKVPLVVSLYKETLRYFTFTPYATPRAASKDVKYGDIAIPKGMTMIINAQQINHDPAHYGPDVWEFKPDRFIGNDNPLPHVAFGAGGRICPAVAISNRIIYAVLVRLLLAFEIKESSDPAARKPVIDPIHFSDVYGEIVAHPKFFDCCFAARDEAWLQQLPAESGGNYAEGYERAHGKL</sequence>
<keyword evidence="2 5" id="KW-0479">Metal-binding</keyword>
<reference evidence="7" key="1">
    <citation type="journal article" date="2020" name="Stud. Mycol.">
        <title>101 Dothideomycetes genomes: a test case for predicting lifestyles and emergence of pathogens.</title>
        <authorList>
            <person name="Haridas S."/>
            <person name="Albert R."/>
            <person name="Binder M."/>
            <person name="Bloem J."/>
            <person name="Labutti K."/>
            <person name="Salamov A."/>
            <person name="Andreopoulos B."/>
            <person name="Baker S."/>
            <person name="Barry K."/>
            <person name="Bills G."/>
            <person name="Bluhm B."/>
            <person name="Cannon C."/>
            <person name="Castanera R."/>
            <person name="Culley D."/>
            <person name="Daum C."/>
            <person name="Ezra D."/>
            <person name="Gonzalez J."/>
            <person name="Henrissat B."/>
            <person name="Kuo A."/>
            <person name="Liang C."/>
            <person name="Lipzen A."/>
            <person name="Lutzoni F."/>
            <person name="Magnuson J."/>
            <person name="Mondo S."/>
            <person name="Nolan M."/>
            <person name="Ohm R."/>
            <person name="Pangilinan J."/>
            <person name="Park H.-J."/>
            <person name="Ramirez L."/>
            <person name="Alfaro M."/>
            <person name="Sun H."/>
            <person name="Tritt A."/>
            <person name="Yoshinaga Y."/>
            <person name="Zwiers L.-H."/>
            <person name="Turgeon B."/>
            <person name="Goodwin S."/>
            <person name="Spatafora J."/>
            <person name="Crous P."/>
            <person name="Grigoriev I."/>
        </authorList>
    </citation>
    <scope>NUCLEOTIDE SEQUENCE</scope>
    <source>
        <strain evidence="7">CBS 121410</strain>
    </source>
</reference>
<dbReference type="OrthoDB" id="1055148at2759"/>
<dbReference type="GO" id="GO:0004497">
    <property type="term" value="F:monooxygenase activity"/>
    <property type="evidence" value="ECO:0007669"/>
    <property type="project" value="UniProtKB-KW"/>
</dbReference>
<comment type="cofactor">
    <cofactor evidence="5">
        <name>heme</name>
        <dbReference type="ChEBI" id="CHEBI:30413"/>
    </cofactor>
</comment>
<evidence type="ECO:0000256" key="5">
    <source>
        <dbReference type="PIRSR" id="PIRSR602401-1"/>
    </source>
</evidence>
<dbReference type="InterPro" id="IPR050364">
    <property type="entry name" value="Cytochrome_P450_fung"/>
</dbReference>
<proteinExistence type="inferred from homology"/>
<organism evidence="7 8">
    <name type="scientific">Saccharata proteae CBS 121410</name>
    <dbReference type="NCBI Taxonomy" id="1314787"/>
    <lineage>
        <taxon>Eukaryota</taxon>
        <taxon>Fungi</taxon>
        <taxon>Dikarya</taxon>
        <taxon>Ascomycota</taxon>
        <taxon>Pezizomycotina</taxon>
        <taxon>Dothideomycetes</taxon>
        <taxon>Dothideomycetes incertae sedis</taxon>
        <taxon>Botryosphaeriales</taxon>
        <taxon>Saccharataceae</taxon>
        <taxon>Saccharata</taxon>
    </lineage>
</organism>
<dbReference type="Pfam" id="PF00067">
    <property type="entry name" value="p450"/>
    <property type="match status" value="1"/>
</dbReference>
<dbReference type="PANTHER" id="PTHR46300:SF9">
    <property type="entry name" value="P450, PUTATIVE-RELATED"/>
    <property type="match status" value="1"/>
</dbReference>
<comment type="similarity">
    <text evidence="1 6">Belongs to the cytochrome P450 family.</text>
</comment>
<dbReference type="PRINTS" id="PR00463">
    <property type="entry name" value="EP450I"/>
</dbReference>